<dbReference type="PANTHER" id="PTHR31739">
    <property type="entry name" value="ENT-COPALYL DIPHOSPHATE SYNTHASE, CHLOROPLASTIC"/>
    <property type="match status" value="1"/>
</dbReference>
<dbReference type="InterPro" id="IPR005630">
    <property type="entry name" value="Terpene_synthase_metal-bd"/>
</dbReference>
<dbReference type="SUPFAM" id="SSF48576">
    <property type="entry name" value="Terpenoid synthases"/>
    <property type="match status" value="1"/>
</dbReference>
<dbReference type="AlphaFoldDB" id="A0A834W2K5"/>
<evidence type="ECO:0000313" key="6">
    <source>
        <dbReference type="EMBL" id="KAF7803511.1"/>
    </source>
</evidence>
<dbReference type="GO" id="GO:0016102">
    <property type="term" value="P:diterpenoid biosynthetic process"/>
    <property type="evidence" value="ECO:0007669"/>
    <property type="project" value="TreeGrafter"/>
</dbReference>
<keyword evidence="2" id="KW-0479">Metal-binding</keyword>
<dbReference type="OrthoDB" id="2343925at2759"/>
<reference evidence="6" key="1">
    <citation type="submission" date="2020-09" db="EMBL/GenBank/DDBJ databases">
        <title>Genome-Enabled Discovery of Anthraquinone Biosynthesis in Senna tora.</title>
        <authorList>
            <person name="Kang S.-H."/>
            <person name="Pandey R.P."/>
            <person name="Lee C.-M."/>
            <person name="Sim J.-S."/>
            <person name="Jeong J.-T."/>
            <person name="Choi B.-S."/>
            <person name="Jung M."/>
            <person name="Ginzburg D."/>
            <person name="Zhao K."/>
            <person name="Won S.Y."/>
            <person name="Oh T.-J."/>
            <person name="Yu Y."/>
            <person name="Kim N.-H."/>
            <person name="Lee O.R."/>
            <person name="Lee T.-H."/>
            <person name="Bashyal P."/>
            <person name="Kim T.-S."/>
            <person name="Lee W.-H."/>
            <person name="Kawkins C."/>
            <person name="Kim C.-K."/>
            <person name="Kim J.S."/>
            <person name="Ahn B.O."/>
            <person name="Rhee S.Y."/>
            <person name="Sohng J.K."/>
        </authorList>
    </citation>
    <scope>NUCLEOTIDE SEQUENCE</scope>
    <source>
        <tissue evidence="6">Leaf</tissue>
    </source>
</reference>
<dbReference type="InterPro" id="IPR001906">
    <property type="entry name" value="Terpene_synth_N"/>
</dbReference>
<evidence type="ECO:0000259" key="5">
    <source>
        <dbReference type="Pfam" id="PF03936"/>
    </source>
</evidence>
<keyword evidence="7" id="KW-1185">Reference proteome</keyword>
<feature type="domain" description="Terpene synthase N-terminal" evidence="4">
    <location>
        <begin position="156"/>
        <end position="343"/>
    </location>
</feature>
<dbReference type="Gene3D" id="1.50.10.130">
    <property type="entry name" value="Terpene synthase, N-terminal domain"/>
    <property type="match status" value="1"/>
</dbReference>
<gene>
    <name evidence="6" type="ORF">G2W53_042622</name>
</gene>
<protein>
    <submittedName>
        <fullName evidence="6">(E,E)-geranyllinalool synthase</fullName>
    </submittedName>
</protein>
<dbReference type="SUPFAM" id="SSF48239">
    <property type="entry name" value="Terpenoid cyclases/Protein prenyltransferases"/>
    <property type="match status" value="2"/>
</dbReference>
<comment type="caution">
    <text evidence="6">The sequence shown here is derived from an EMBL/GenBank/DDBJ whole genome shotgun (WGS) entry which is preliminary data.</text>
</comment>
<dbReference type="InterPro" id="IPR050148">
    <property type="entry name" value="Terpene_synthase-like"/>
</dbReference>
<dbReference type="InterPro" id="IPR008930">
    <property type="entry name" value="Terpenoid_cyclase/PrenylTrfase"/>
</dbReference>
<dbReference type="EMBL" id="JAAIUW010000013">
    <property type="protein sequence ID" value="KAF7803511.1"/>
    <property type="molecule type" value="Genomic_DNA"/>
</dbReference>
<name>A0A834W2K5_9FABA</name>
<evidence type="ECO:0000256" key="2">
    <source>
        <dbReference type="ARBA" id="ARBA00022723"/>
    </source>
</evidence>
<organism evidence="6 7">
    <name type="scientific">Senna tora</name>
    <dbReference type="NCBI Taxonomy" id="362788"/>
    <lineage>
        <taxon>Eukaryota</taxon>
        <taxon>Viridiplantae</taxon>
        <taxon>Streptophyta</taxon>
        <taxon>Embryophyta</taxon>
        <taxon>Tracheophyta</taxon>
        <taxon>Spermatophyta</taxon>
        <taxon>Magnoliopsida</taxon>
        <taxon>eudicotyledons</taxon>
        <taxon>Gunneridae</taxon>
        <taxon>Pentapetalae</taxon>
        <taxon>rosids</taxon>
        <taxon>fabids</taxon>
        <taxon>Fabales</taxon>
        <taxon>Fabaceae</taxon>
        <taxon>Caesalpinioideae</taxon>
        <taxon>Cassia clade</taxon>
        <taxon>Senna</taxon>
    </lineage>
</organism>
<comment type="cofactor">
    <cofactor evidence="1">
        <name>Mg(2+)</name>
        <dbReference type="ChEBI" id="CHEBI:18420"/>
    </cofactor>
</comment>
<dbReference type="InterPro" id="IPR036965">
    <property type="entry name" value="Terpene_synth_N_sf"/>
</dbReference>
<evidence type="ECO:0000259" key="4">
    <source>
        <dbReference type="Pfam" id="PF01397"/>
    </source>
</evidence>
<dbReference type="Pfam" id="PF03936">
    <property type="entry name" value="Terpene_synth_C"/>
    <property type="match status" value="1"/>
</dbReference>
<accession>A0A834W2K5</accession>
<dbReference type="GO" id="GO:0000287">
    <property type="term" value="F:magnesium ion binding"/>
    <property type="evidence" value="ECO:0007669"/>
    <property type="project" value="InterPro"/>
</dbReference>
<sequence length="771" mass="88771">MFNTCFIWLLNNQKEDGFWGECDALGNPTIQSLSSTLASIVALKKWNASPTIIERGLSFIHANAEKLLEDVKEDCPRWFAIILPAMVELAESNGLEVVFPEAVRETVSYIFKCRQNILNKEKLVGEHNGTPLLLSYLEALPPSYGVSEEDILNNLSDDGSLFNSPSATAKAFMATGNKGCLSYLQSLAQRCPNGVPQTYPMDEDLIKLCMVNQVEKLGLAEYFAEEIEETLEQIYRNYINQKSWVKPSNMIATQLHKDSLAFQLLRMHGYKVSPLMLCWFLHHEEIGRHVEKSDESFTSAMINVYRASNLMLCGEYELEEAKSFSTELLHKFLCVPNKQQHPHTKVKPSPFHKMIEYELNLPWFARMEHLEHRMWIEENEANSLWAGKASYHRISYSHNDELLQLAIANYEFRQSIYKNELEELKRWDGKELRSHSKVIFDALDNLVTETASTYLLQEGADITHSLRDLWYETFVSWLIEAKWSRNGENPSIDDYLKTGMVSIATHTLVLPASCFLKLHHRQIRPLQYQTITKLLMLICRLLNDLQSYEKEKEEGKMNSVLINLIENSEMEVEDSKGIVRDIIDRKKKELLEHVLMDEMCDWPKPVKQFHLLCLKVFQMFFNSANRYDSNTDMLEDINKAIYLPLTTSLKKKPLNKVVALHSGMKNKKFGRINFNFNFNNSCFKHNHLIVGYRSRRHHFRGSLIVIGEGWRGGLVIGTSRTGETHRGVEAVDINEVILFEHLIHCFTATFVTPRVIAVEVTALSDCSVILI</sequence>
<evidence type="ECO:0000256" key="1">
    <source>
        <dbReference type="ARBA" id="ARBA00001946"/>
    </source>
</evidence>
<evidence type="ECO:0000313" key="7">
    <source>
        <dbReference type="Proteomes" id="UP000634136"/>
    </source>
</evidence>
<dbReference type="PANTHER" id="PTHR31739:SF25">
    <property type="entry name" value="(E,E)-GERANYLLINALOOL SYNTHASE"/>
    <property type="match status" value="1"/>
</dbReference>
<dbReference type="FunFam" id="1.50.10.130:FF:000002">
    <property type="entry name" value="Ent-copalyl diphosphate synthase, chloroplastic"/>
    <property type="match status" value="1"/>
</dbReference>
<proteinExistence type="predicted"/>
<dbReference type="InterPro" id="IPR008949">
    <property type="entry name" value="Isoprenoid_synthase_dom_sf"/>
</dbReference>
<dbReference type="Pfam" id="PF01397">
    <property type="entry name" value="Terpene_synth"/>
    <property type="match status" value="1"/>
</dbReference>
<dbReference type="Proteomes" id="UP000634136">
    <property type="component" value="Unassembled WGS sequence"/>
</dbReference>
<evidence type="ECO:0000256" key="3">
    <source>
        <dbReference type="ARBA" id="ARBA00022842"/>
    </source>
</evidence>
<dbReference type="Gene3D" id="1.50.10.160">
    <property type="match status" value="1"/>
</dbReference>
<keyword evidence="3" id="KW-0460">Magnesium</keyword>
<dbReference type="SFLD" id="SFLDG01014">
    <property type="entry name" value="Terpene_Cyclase_Like_1_N-term"/>
    <property type="match status" value="1"/>
</dbReference>
<feature type="domain" description="Terpene synthase metal-binding" evidence="5">
    <location>
        <begin position="423"/>
        <end position="589"/>
    </location>
</feature>
<dbReference type="GO" id="GO:0010333">
    <property type="term" value="F:terpene synthase activity"/>
    <property type="evidence" value="ECO:0007669"/>
    <property type="project" value="InterPro"/>
</dbReference>
<dbReference type="Gene3D" id="1.10.600.10">
    <property type="entry name" value="Farnesyl Diphosphate Synthase"/>
    <property type="match status" value="1"/>
</dbReference>